<evidence type="ECO:0000313" key="6">
    <source>
        <dbReference type="EMBL" id="MFK4443689.1"/>
    </source>
</evidence>
<dbReference type="InterPro" id="IPR005471">
    <property type="entry name" value="Tscrpt_reg_IclR_N"/>
</dbReference>
<dbReference type="InterPro" id="IPR036390">
    <property type="entry name" value="WH_DNA-bd_sf"/>
</dbReference>
<dbReference type="Pfam" id="PF01614">
    <property type="entry name" value="IclR_C"/>
    <property type="match status" value="1"/>
</dbReference>
<dbReference type="PANTHER" id="PTHR30136:SF7">
    <property type="entry name" value="HTH-TYPE TRANSCRIPTIONAL REGULATOR KDGR-RELATED"/>
    <property type="match status" value="1"/>
</dbReference>
<proteinExistence type="predicted"/>
<keyword evidence="7" id="KW-1185">Reference proteome</keyword>
<dbReference type="PROSITE" id="PS51077">
    <property type="entry name" value="HTH_ICLR"/>
    <property type="match status" value="1"/>
</dbReference>
<gene>
    <name evidence="6" type="ORF">ABH943_003711</name>
</gene>
<evidence type="ECO:0000259" key="5">
    <source>
        <dbReference type="PROSITE" id="PS51078"/>
    </source>
</evidence>
<sequence>MPTAIKHFDRLAQLDGNALFSAHYIAMNTVLKPSRNASGENADSPRYAAPALEKGLDILDVLVDTAEGYTLNELSVKLGRTVSEIFRMVVTLERRGYVQGDHNDRYTLTLKLFEMAHRQQPIRSLTAMALPLLRDLANATRQSCHLSIYNSGRVAVIAQVDSPERWSFGLKVGAVMGLTDTSSGHVLLAFRDIAERERMLAAHRRVEGENDVEPAVLLALLDEIRATGHEIVPSRQMRGVTNMAFPVIGSSGDAIAAVNVPYLERIDKKINPEFDEVCRMVGEMAGRLSALMGFSGYNLEGE</sequence>
<accession>A0ABW8MJ38</accession>
<dbReference type="SMART" id="SM00346">
    <property type="entry name" value="HTH_ICLR"/>
    <property type="match status" value="1"/>
</dbReference>
<evidence type="ECO:0000313" key="7">
    <source>
        <dbReference type="Proteomes" id="UP001620514"/>
    </source>
</evidence>
<dbReference type="Proteomes" id="UP001620514">
    <property type="component" value="Unassembled WGS sequence"/>
</dbReference>
<dbReference type="InterPro" id="IPR050707">
    <property type="entry name" value="HTH_MetabolicPath_Reg"/>
</dbReference>
<dbReference type="Pfam" id="PF09339">
    <property type="entry name" value="HTH_IclR"/>
    <property type="match status" value="1"/>
</dbReference>
<evidence type="ECO:0000256" key="1">
    <source>
        <dbReference type="ARBA" id="ARBA00023015"/>
    </source>
</evidence>
<dbReference type="Gene3D" id="3.30.450.40">
    <property type="match status" value="1"/>
</dbReference>
<dbReference type="SUPFAM" id="SSF46785">
    <property type="entry name" value="Winged helix' DNA-binding domain"/>
    <property type="match status" value="1"/>
</dbReference>
<evidence type="ECO:0000259" key="4">
    <source>
        <dbReference type="PROSITE" id="PS51077"/>
    </source>
</evidence>
<feature type="domain" description="IclR-ED" evidence="5">
    <location>
        <begin position="111"/>
        <end position="294"/>
    </location>
</feature>
<dbReference type="InterPro" id="IPR014757">
    <property type="entry name" value="Tscrpt_reg_IclR_C"/>
</dbReference>
<reference evidence="6 7" key="2">
    <citation type="submission" date="2024-11" db="EMBL/GenBank/DDBJ databases">
        <title>Using genomics to understand microbial adaptation to soil warming.</title>
        <authorList>
            <person name="Deangelis K.M. PhD."/>
        </authorList>
    </citation>
    <scope>NUCLEOTIDE SEQUENCE [LARGE SCALE GENOMIC DNA]</scope>
    <source>
        <strain evidence="6 7">GAS97</strain>
    </source>
</reference>
<keyword evidence="3" id="KW-0804">Transcription</keyword>
<dbReference type="GO" id="GO:0003677">
    <property type="term" value="F:DNA binding"/>
    <property type="evidence" value="ECO:0007669"/>
    <property type="project" value="UniProtKB-KW"/>
</dbReference>
<comment type="caution">
    <text evidence="6">The sequence shown here is derived from an EMBL/GenBank/DDBJ whole genome shotgun (WGS) entry which is preliminary data.</text>
</comment>
<dbReference type="RefSeq" id="WP_404608481.1">
    <property type="nucleotide sequence ID" value="NZ_JBIYDN010000011.1"/>
</dbReference>
<dbReference type="PANTHER" id="PTHR30136">
    <property type="entry name" value="HELIX-TURN-HELIX TRANSCRIPTIONAL REGULATOR, ICLR FAMILY"/>
    <property type="match status" value="1"/>
</dbReference>
<keyword evidence="2 6" id="KW-0238">DNA-binding</keyword>
<dbReference type="PROSITE" id="PS51078">
    <property type="entry name" value="ICLR_ED"/>
    <property type="match status" value="1"/>
</dbReference>
<evidence type="ECO:0000256" key="3">
    <source>
        <dbReference type="ARBA" id="ARBA00023163"/>
    </source>
</evidence>
<feature type="domain" description="HTH iclR-type" evidence="4">
    <location>
        <begin position="49"/>
        <end position="110"/>
    </location>
</feature>
<dbReference type="EMBL" id="JBIYDN010000011">
    <property type="protein sequence ID" value="MFK4443689.1"/>
    <property type="molecule type" value="Genomic_DNA"/>
</dbReference>
<name>A0ABW8MJ38_9BURK</name>
<evidence type="ECO:0000256" key="2">
    <source>
        <dbReference type="ARBA" id="ARBA00023125"/>
    </source>
</evidence>
<protein>
    <submittedName>
        <fullName evidence="6">DNA-binding IclR family transcriptional regulator</fullName>
    </submittedName>
</protein>
<dbReference type="Gene3D" id="1.10.10.10">
    <property type="entry name" value="Winged helix-like DNA-binding domain superfamily/Winged helix DNA-binding domain"/>
    <property type="match status" value="1"/>
</dbReference>
<dbReference type="InterPro" id="IPR029016">
    <property type="entry name" value="GAF-like_dom_sf"/>
</dbReference>
<organism evidence="6 7">
    <name type="scientific">Caballeronia udeis</name>
    <dbReference type="NCBI Taxonomy" id="1232866"/>
    <lineage>
        <taxon>Bacteria</taxon>
        <taxon>Pseudomonadati</taxon>
        <taxon>Pseudomonadota</taxon>
        <taxon>Betaproteobacteria</taxon>
        <taxon>Burkholderiales</taxon>
        <taxon>Burkholderiaceae</taxon>
        <taxon>Caballeronia</taxon>
    </lineage>
</organism>
<reference evidence="6 7" key="1">
    <citation type="submission" date="2024-10" db="EMBL/GenBank/DDBJ databases">
        <authorList>
            <person name="Deangelis K."/>
            <person name="Huntemann M."/>
            <person name="Clum A."/>
            <person name="Wang J."/>
            <person name="Palaniappan K."/>
            <person name="Ritter S."/>
            <person name="Chen I.-M."/>
            <person name="Stamatis D."/>
            <person name="Reddy T."/>
            <person name="O'Malley R."/>
            <person name="Daum C."/>
            <person name="Ng V."/>
            <person name="Ivanova N."/>
            <person name="Kyrpides N."/>
            <person name="Woyke T."/>
        </authorList>
    </citation>
    <scope>NUCLEOTIDE SEQUENCE [LARGE SCALE GENOMIC DNA]</scope>
    <source>
        <strain evidence="6 7">GAS97</strain>
    </source>
</reference>
<dbReference type="InterPro" id="IPR036388">
    <property type="entry name" value="WH-like_DNA-bd_sf"/>
</dbReference>
<keyword evidence="1" id="KW-0805">Transcription regulation</keyword>
<dbReference type="SUPFAM" id="SSF55781">
    <property type="entry name" value="GAF domain-like"/>
    <property type="match status" value="1"/>
</dbReference>